<keyword evidence="9" id="KW-1185">Reference proteome</keyword>
<dbReference type="EMBL" id="CP064749">
    <property type="protein sequence ID" value="QPC65236.1"/>
    <property type="molecule type" value="Genomic_DNA"/>
</dbReference>
<dbReference type="InterPro" id="IPR036603">
    <property type="entry name" value="RBP11-like"/>
</dbReference>
<comment type="similarity">
    <text evidence="5">Belongs to the archaeal Rpo11/eukaryotic RPB11/RPC19 RNA polymerase subunit family.</text>
</comment>
<dbReference type="OrthoDB" id="10248581at2759"/>
<dbReference type="GO" id="GO:0003677">
    <property type="term" value="F:DNA binding"/>
    <property type="evidence" value="ECO:0007669"/>
    <property type="project" value="InterPro"/>
</dbReference>
<dbReference type="InterPro" id="IPR009025">
    <property type="entry name" value="RBP11-like_dimer"/>
</dbReference>
<feature type="domain" description="DNA-directed RNA polymerase RBP11-like dimerisation" evidence="6">
    <location>
        <begin position="64"/>
        <end position="136"/>
    </location>
</feature>
<dbReference type="PROSITE" id="PS01154">
    <property type="entry name" value="RNA_POL_L_13KD"/>
    <property type="match status" value="1"/>
</dbReference>
<dbReference type="Proteomes" id="UP000241587">
    <property type="component" value="Unassembled WGS sequence"/>
</dbReference>
<gene>
    <name evidence="7" type="ORF">FCULG_00008554</name>
    <name evidence="8" type="ORF">HYE67_007467</name>
</gene>
<sequence length="160" mass="18500">MAGINPKHFNLQDDPLRYFELFELFLLGEGEKKIEEKVFSGKFICRKSAVLSRSRYHAGMSNTSDFVLMKEDHTLGNLLSEHLKMHPNVHMAGYKIAHPNVPELFIRVQTDGTITPRDVFTSVCEKLINQLEMLHQEFTREWELRRITTAGEQGNMQNGH</sequence>
<evidence type="ECO:0000313" key="8">
    <source>
        <dbReference type="EMBL" id="QPC65236.1"/>
    </source>
</evidence>
<evidence type="ECO:0000256" key="2">
    <source>
        <dbReference type="ARBA" id="ARBA00022478"/>
    </source>
</evidence>
<evidence type="ECO:0000313" key="7">
    <source>
        <dbReference type="EMBL" id="PTD10706.1"/>
    </source>
</evidence>
<dbReference type="InterPro" id="IPR008193">
    <property type="entry name" value="RNA_pol_Rpb11_13-16kDa_CS"/>
</dbReference>
<comment type="subcellular location">
    <subcellularLocation>
        <location evidence="1">Nucleus</location>
    </subcellularLocation>
</comment>
<accession>A0A2T4H4I1</accession>
<dbReference type="SUPFAM" id="SSF55257">
    <property type="entry name" value="RBP11-like subunits of RNA polymerase"/>
    <property type="match status" value="1"/>
</dbReference>
<evidence type="ECO:0000256" key="1">
    <source>
        <dbReference type="ARBA" id="ARBA00004123"/>
    </source>
</evidence>
<dbReference type="PANTHER" id="PTHR13946">
    <property type="entry name" value="DNA-DIRECTED RNA POLYMERASE I,II,III"/>
    <property type="match status" value="1"/>
</dbReference>
<name>A0A2T4H4I1_FUSCU</name>
<evidence type="ECO:0000259" key="6">
    <source>
        <dbReference type="Pfam" id="PF13656"/>
    </source>
</evidence>
<dbReference type="GO" id="GO:0005665">
    <property type="term" value="C:RNA polymerase II, core complex"/>
    <property type="evidence" value="ECO:0007669"/>
    <property type="project" value="InterPro"/>
</dbReference>
<keyword evidence="2" id="KW-0240">DNA-directed RNA polymerase</keyword>
<keyword evidence="3" id="KW-0804">Transcription</keyword>
<organism evidence="7 9">
    <name type="scientific">Fusarium culmorum</name>
    <dbReference type="NCBI Taxonomy" id="5516"/>
    <lineage>
        <taxon>Eukaryota</taxon>
        <taxon>Fungi</taxon>
        <taxon>Dikarya</taxon>
        <taxon>Ascomycota</taxon>
        <taxon>Pezizomycotina</taxon>
        <taxon>Sordariomycetes</taxon>
        <taxon>Hypocreomycetidae</taxon>
        <taxon>Hypocreales</taxon>
        <taxon>Nectriaceae</taxon>
        <taxon>Fusarium</taxon>
    </lineage>
</organism>
<evidence type="ECO:0000313" key="9">
    <source>
        <dbReference type="Proteomes" id="UP000241587"/>
    </source>
</evidence>
<proteinExistence type="inferred from homology"/>
<dbReference type="InterPro" id="IPR037685">
    <property type="entry name" value="RBP11"/>
</dbReference>
<dbReference type="OMA" id="NKEYIMP"/>
<reference evidence="8" key="2">
    <citation type="submission" date="2020-11" db="EMBL/GenBank/DDBJ databases">
        <title>The chromosome-scale genome resource for two endophytic Fusarium species: F. culmorum and F. pseudograminearum.</title>
        <authorList>
            <person name="Yuan Z."/>
        </authorList>
    </citation>
    <scope>NUCLEOTIDE SEQUENCE</scope>
    <source>
        <strain evidence="8">Class2-1B</strain>
    </source>
</reference>
<dbReference type="Gene3D" id="3.30.1360.10">
    <property type="entry name" value="RNA polymerase, RBP11-like subunit"/>
    <property type="match status" value="1"/>
</dbReference>
<dbReference type="GO" id="GO:0006366">
    <property type="term" value="P:transcription by RNA polymerase II"/>
    <property type="evidence" value="ECO:0007669"/>
    <property type="project" value="InterPro"/>
</dbReference>
<reference evidence="7 9" key="1">
    <citation type="submission" date="2018-02" db="EMBL/GenBank/DDBJ databases">
        <title>Fusarium culmorum secondary metabolites in fungal-bacterial-plant interactions.</title>
        <authorList>
            <person name="Schmidt R."/>
        </authorList>
    </citation>
    <scope>NUCLEOTIDE SEQUENCE [LARGE SCALE GENOMIC DNA]</scope>
    <source>
        <strain evidence="7 9">PV</strain>
    </source>
</reference>
<dbReference type="InterPro" id="IPR022905">
    <property type="entry name" value="Rpo11-like"/>
</dbReference>
<evidence type="ECO:0000256" key="4">
    <source>
        <dbReference type="ARBA" id="ARBA00023242"/>
    </source>
</evidence>
<dbReference type="GO" id="GO:0046983">
    <property type="term" value="F:protein dimerization activity"/>
    <property type="evidence" value="ECO:0007669"/>
    <property type="project" value="InterPro"/>
</dbReference>
<dbReference type="AlphaFoldDB" id="A0A2T4H4I1"/>
<evidence type="ECO:0000256" key="5">
    <source>
        <dbReference type="ARBA" id="ARBA00025751"/>
    </source>
</evidence>
<dbReference type="CDD" id="cd06926">
    <property type="entry name" value="RNAP_II_RPB11"/>
    <property type="match status" value="1"/>
</dbReference>
<keyword evidence="4" id="KW-0539">Nucleus</keyword>
<dbReference type="HAMAP" id="MF_00261">
    <property type="entry name" value="RNApol_arch_Rpo11"/>
    <property type="match status" value="1"/>
</dbReference>
<dbReference type="EMBL" id="PVEM01000003">
    <property type="protein sequence ID" value="PTD10706.1"/>
    <property type="molecule type" value="Genomic_DNA"/>
</dbReference>
<protein>
    <recommendedName>
        <fullName evidence="6">DNA-directed RNA polymerase RBP11-like dimerisation domain-containing protein</fullName>
    </recommendedName>
</protein>
<dbReference type="GO" id="GO:0003899">
    <property type="term" value="F:DNA-directed RNA polymerase activity"/>
    <property type="evidence" value="ECO:0007669"/>
    <property type="project" value="InterPro"/>
</dbReference>
<dbReference type="PANTHER" id="PTHR13946:SF16">
    <property type="entry name" value="DNA-DIRECTED RNA POLYMERASE II SUBUNIT RPB11"/>
    <property type="match status" value="1"/>
</dbReference>
<dbReference type="Proteomes" id="UP000663297">
    <property type="component" value="Chromosome 3"/>
</dbReference>
<dbReference type="Pfam" id="PF13656">
    <property type="entry name" value="RNA_pol_L_2"/>
    <property type="match status" value="1"/>
</dbReference>
<evidence type="ECO:0000256" key="3">
    <source>
        <dbReference type="ARBA" id="ARBA00023163"/>
    </source>
</evidence>